<dbReference type="SUPFAM" id="SSF54593">
    <property type="entry name" value="Glyoxalase/Bleomycin resistance protein/Dihydroxybiphenyl dioxygenase"/>
    <property type="match status" value="1"/>
</dbReference>
<dbReference type="Pfam" id="PF00903">
    <property type="entry name" value="Glyoxalase"/>
    <property type="match status" value="1"/>
</dbReference>
<dbReference type="RefSeq" id="XP_007289432.1">
    <property type="nucleotide sequence ID" value="XM_007289370.1"/>
</dbReference>
<dbReference type="OMA" id="IEVVCHQ"/>
<gene>
    <name evidence="2" type="ORF">MBM_01543</name>
</gene>
<feature type="domain" description="VOC" evidence="1">
    <location>
        <begin position="2"/>
        <end position="129"/>
    </location>
</feature>
<dbReference type="AlphaFoldDB" id="K1X6Z8"/>
<reference evidence="2 3" key="1">
    <citation type="journal article" date="2012" name="BMC Genomics">
        <title>Sequencing the genome of Marssonina brunnea reveals fungus-poplar co-evolution.</title>
        <authorList>
            <person name="Zhu S."/>
            <person name="Cao Y.-Z."/>
            <person name="Jiang C."/>
            <person name="Tan B.-Y."/>
            <person name="Wang Z."/>
            <person name="Feng S."/>
            <person name="Zhang L."/>
            <person name="Su X.-H."/>
            <person name="Brejova B."/>
            <person name="Vinar T."/>
            <person name="Xu M."/>
            <person name="Wang M.-X."/>
            <person name="Zhang S.-G."/>
            <person name="Huang M.-R."/>
            <person name="Wu R."/>
            <person name="Zhou Y."/>
        </authorList>
    </citation>
    <scope>NUCLEOTIDE SEQUENCE [LARGE SCALE GENOMIC DNA]</scope>
    <source>
        <strain evidence="2 3">MB_m1</strain>
    </source>
</reference>
<name>K1X6Z8_MARBU</name>
<evidence type="ECO:0000313" key="2">
    <source>
        <dbReference type="EMBL" id="EKD20861.1"/>
    </source>
</evidence>
<dbReference type="PANTHER" id="PTHR35006:SF2">
    <property type="entry name" value="GLYOXALASE FAMILY PROTEIN (AFU_ORTHOLOGUE AFUA_5G14830)"/>
    <property type="match status" value="1"/>
</dbReference>
<keyword evidence="3" id="KW-1185">Reference proteome</keyword>
<protein>
    <submittedName>
        <fullName evidence="2">Glyoxalase</fullName>
    </submittedName>
</protein>
<dbReference type="InterPro" id="IPR029068">
    <property type="entry name" value="Glyas_Bleomycin-R_OHBP_Dase"/>
</dbReference>
<dbReference type="PANTHER" id="PTHR35006">
    <property type="entry name" value="GLYOXALASE FAMILY PROTEIN (AFU_ORTHOLOGUE AFUA_5G14830)"/>
    <property type="match status" value="1"/>
</dbReference>
<accession>K1X6Z8</accession>
<dbReference type="GeneID" id="18757478"/>
<dbReference type="Proteomes" id="UP000006753">
    <property type="component" value="Unassembled WGS sequence"/>
</dbReference>
<sequence length="131" mass="14326">MPIHHISIPVRDVAASKAFYTAVLQSLTYGVYKDLGNSVGFAPPGGRADFWIHASPEAGHEKQNRNLNIITHVAFAGKSEKDVEDFHAAALAAGAKCNGPPGFRPVYHEKYYGAFILDLDGNNIECVYYDM</sequence>
<dbReference type="KEGG" id="mbe:MBM_01543"/>
<dbReference type="OrthoDB" id="10249419at2759"/>
<evidence type="ECO:0000259" key="1">
    <source>
        <dbReference type="PROSITE" id="PS51819"/>
    </source>
</evidence>
<dbReference type="EMBL" id="JH921429">
    <property type="protein sequence ID" value="EKD20861.1"/>
    <property type="molecule type" value="Genomic_DNA"/>
</dbReference>
<dbReference type="STRING" id="1072389.K1X6Z8"/>
<organism evidence="2 3">
    <name type="scientific">Marssonina brunnea f. sp. multigermtubi (strain MB_m1)</name>
    <name type="common">Marssonina leaf spot fungus</name>
    <dbReference type="NCBI Taxonomy" id="1072389"/>
    <lineage>
        <taxon>Eukaryota</taxon>
        <taxon>Fungi</taxon>
        <taxon>Dikarya</taxon>
        <taxon>Ascomycota</taxon>
        <taxon>Pezizomycotina</taxon>
        <taxon>Leotiomycetes</taxon>
        <taxon>Helotiales</taxon>
        <taxon>Drepanopezizaceae</taxon>
        <taxon>Drepanopeziza</taxon>
    </lineage>
</organism>
<proteinExistence type="predicted"/>
<dbReference type="InParanoid" id="K1X6Z8"/>
<evidence type="ECO:0000313" key="3">
    <source>
        <dbReference type="Proteomes" id="UP000006753"/>
    </source>
</evidence>
<dbReference type="HOGENOM" id="CLU_046006_6_1_1"/>
<dbReference type="Gene3D" id="3.10.180.10">
    <property type="entry name" value="2,3-Dihydroxybiphenyl 1,2-Dioxygenase, domain 1"/>
    <property type="match status" value="1"/>
</dbReference>
<dbReference type="PROSITE" id="PS51819">
    <property type="entry name" value="VOC"/>
    <property type="match status" value="1"/>
</dbReference>
<dbReference type="CDD" id="cd07262">
    <property type="entry name" value="VOC_like"/>
    <property type="match status" value="1"/>
</dbReference>
<dbReference type="InterPro" id="IPR037523">
    <property type="entry name" value="VOC_core"/>
</dbReference>
<dbReference type="eggNOG" id="ENOG502S8NQ">
    <property type="taxonomic scope" value="Eukaryota"/>
</dbReference>
<dbReference type="InterPro" id="IPR004360">
    <property type="entry name" value="Glyas_Fos-R_dOase_dom"/>
</dbReference>